<dbReference type="Proteomes" id="UP000198636">
    <property type="component" value="Unassembled WGS sequence"/>
</dbReference>
<dbReference type="InterPro" id="IPR037883">
    <property type="entry name" value="Knr4/Smi1-like_sf"/>
</dbReference>
<accession>A0A1G5EAH3</accession>
<gene>
    <name evidence="1" type="ORF">SAMN03080606_01101</name>
</gene>
<dbReference type="EMBL" id="FMUS01000005">
    <property type="protein sequence ID" value="SCY24024.1"/>
    <property type="molecule type" value="Genomic_DNA"/>
</dbReference>
<dbReference type="AlphaFoldDB" id="A0A1G5EAH3"/>
<organism evidence="1 2">
    <name type="scientific">Alkaliphilus peptidifermentans DSM 18978</name>
    <dbReference type="NCBI Taxonomy" id="1120976"/>
    <lineage>
        <taxon>Bacteria</taxon>
        <taxon>Bacillati</taxon>
        <taxon>Bacillota</taxon>
        <taxon>Clostridia</taxon>
        <taxon>Peptostreptococcales</taxon>
        <taxon>Natronincolaceae</taxon>
        <taxon>Alkaliphilus</taxon>
    </lineage>
</organism>
<reference evidence="1 2" key="1">
    <citation type="submission" date="2016-10" db="EMBL/GenBank/DDBJ databases">
        <authorList>
            <person name="de Groot N.N."/>
        </authorList>
    </citation>
    <scope>NUCLEOTIDE SEQUENCE [LARGE SCALE GENOMIC DNA]</scope>
    <source>
        <strain evidence="1 2">DSM 18978</strain>
    </source>
</reference>
<dbReference type="Pfam" id="PF14567">
    <property type="entry name" value="SUKH_5"/>
    <property type="match status" value="1"/>
</dbReference>
<dbReference type="RefSeq" id="WP_091540917.1">
    <property type="nucleotide sequence ID" value="NZ_FMUS01000005.1"/>
</dbReference>
<evidence type="ECO:0000313" key="1">
    <source>
        <dbReference type="EMBL" id="SCY24024.1"/>
    </source>
</evidence>
<dbReference type="OrthoDB" id="7875953at2"/>
<proteinExistence type="predicted"/>
<sequence length="134" mass="15076">MENIISVIKKLEGLRHSKGVSEIEIKSAEERLDLVFSADYKMYLENFGAISAKGIELTGLNVSSRINVVDVTLNERELNPNIPSNMYVIENIAIEGILILQNEKSEVFEARETGKMNKIHNNLSDYLSSYNSVI</sequence>
<dbReference type="SUPFAM" id="SSF160631">
    <property type="entry name" value="SMI1/KNR4-like"/>
    <property type="match status" value="1"/>
</dbReference>
<dbReference type="STRING" id="1120976.SAMN03080606_01101"/>
<name>A0A1G5EAH3_9FIRM</name>
<protein>
    <submittedName>
        <fullName evidence="1">SMI1-KNR4 cell-wall</fullName>
    </submittedName>
</protein>
<keyword evidence="2" id="KW-1185">Reference proteome</keyword>
<evidence type="ECO:0000313" key="2">
    <source>
        <dbReference type="Proteomes" id="UP000198636"/>
    </source>
</evidence>
<dbReference type="Gene3D" id="3.40.1580.10">
    <property type="entry name" value="SMI1/KNR4-like"/>
    <property type="match status" value="1"/>
</dbReference>